<proteinExistence type="inferred from homology"/>
<protein>
    <recommendedName>
        <fullName evidence="2 5">Basal-body rod modification protein FlgD</fullName>
    </recommendedName>
</protein>
<dbReference type="EMBL" id="PIQC01000007">
    <property type="protein sequence ID" value="RUO67152.1"/>
    <property type="molecule type" value="Genomic_DNA"/>
</dbReference>
<dbReference type="Pfam" id="PF13860">
    <property type="entry name" value="FlgD_ig"/>
    <property type="match status" value="1"/>
</dbReference>
<evidence type="ECO:0000313" key="9">
    <source>
        <dbReference type="Proteomes" id="UP000288058"/>
    </source>
</evidence>
<dbReference type="InterPro" id="IPR005648">
    <property type="entry name" value="FlgD"/>
</dbReference>
<keyword evidence="9" id="KW-1185">Reference proteome</keyword>
<accession>A0A432YV15</accession>
<evidence type="ECO:0000256" key="4">
    <source>
        <dbReference type="ARBA" id="ARBA00024746"/>
    </source>
</evidence>
<dbReference type="Proteomes" id="UP000288058">
    <property type="component" value="Unassembled WGS sequence"/>
</dbReference>
<keyword evidence="8" id="KW-0969">Cilium</keyword>
<keyword evidence="3 5" id="KW-1005">Bacterial flagellum biogenesis</keyword>
<evidence type="ECO:0000256" key="2">
    <source>
        <dbReference type="ARBA" id="ARBA00016013"/>
    </source>
</evidence>
<comment type="caution">
    <text evidence="8">The sequence shown here is derived from an EMBL/GenBank/DDBJ whole genome shotgun (WGS) entry which is preliminary data.</text>
</comment>
<gene>
    <name evidence="8" type="ORF">CWI78_09875</name>
</gene>
<reference evidence="9" key="1">
    <citation type="journal article" date="2018" name="Front. Microbiol.">
        <title>Genome-Based Analysis Reveals the Taxonomy and Diversity of the Family Idiomarinaceae.</title>
        <authorList>
            <person name="Liu Y."/>
            <person name="Lai Q."/>
            <person name="Shao Z."/>
        </authorList>
    </citation>
    <scope>NUCLEOTIDE SEQUENCE [LARGE SCALE GENOMIC DNA]</scope>
    <source>
        <strain evidence="9">R22</strain>
    </source>
</reference>
<dbReference type="Pfam" id="PF13861">
    <property type="entry name" value="FLgD_tudor"/>
    <property type="match status" value="1"/>
</dbReference>
<dbReference type="InterPro" id="IPR025965">
    <property type="entry name" value="FlgD/Vpr_Ig-like"/>
</dbReference>
<evidence type="ECO:0000256" key="3">
    <source>
        <dbReference type="ARBA" id="ARBA00022795"/>
    </source>
</evidence>
<evidence type="ECO:0000256" key="5">
    <source>
        <dbReference type="RuleBase" id="RU362076"/>
    </source>
</evidence>
<dbReference type="InterPro" id="IPR025963">
    <property type="entry name" value="FLgD_Tudor"/>
</dbReference>
<comment type="function">
    <text evidence="4 5">Required for flagellar hook formation. May act as a scaffolding protein.</text>
</comment>
<dbReference type="OrthoDB" id="9785233at2"/>
<feature type="domain" description="FlgD/Vpr Ig-like" evidence="6">
    <location>
        <begin position="109"/>
        <end position="181"/>
    </location>
</feature>
<feature type="domain" description="FlgD Tudor-like" evidence="7">
    <location>
        <begin position="89"/>
        <end position="223"/>
    </location>
</feature>
<keyword evidence="8" id="KW-0966">Cell projection</keyword>
<dbReference type="NCBIfam" id="NF005176">
    <property type="entry name" value="PRK06655.1-1"/>
    <property type="match status" value="1"/>
</dbReference>
<dbReference type="Gene3D" id="2.60.40.4070">
    <property type="match status" value="1"/>
</dbReference>
<dbReference type="Pfam" id="PF03963">
    <property type="entry name" value="FlgD"/>
    <property type="match status" value="1"/>
</dbReference>
<evidence type="ECO:0000259" key="7">
    <source>
        <dbReference type="Pfam" id="PF13861"/>
    </source>
</evidence>
<sequence>MEGVSNNSYIDGMKWKKDEGAEYVDPEEQGKLEQEDFFKLLTEQLNMQDPSKPVENDQMIAQMTSFTMAEGISGLSDRFDQFATDMTSNQALQASTMVGRKVLVPTDQANLETGAGVTGMIATPQTAQNVKISIKDSTGATVKTIDVGDMAQGTKEFEWDGVMSNGEEAPAGNYSFSVNANVGGQTEELPIQMHARVQSVSTGGDRGVVLNLKGLGGIKLSDVSEIS</sequence>
<evidence type="ECO:0000313" key="8">
    <source>
        <dbReference type="EMBL" id="RUO67152.1"/>
    </source>
</evidence>
<organism evidence="8 9">
    <name type="scientific">Idiomarina ramblicola</name>
    <dbReference type="NCBI Taxonomy" id="263724"/>
    <lineage>
        <taxon>Bacteria</taxon>
        <taxon>Pseudomonadati</taxon>
        <taxon>Pseudomonadota</taxon>
        <taxon>Gammaproteobacteria</taxon>
        <taxon>Alteromonadales</taxon>
        <taxon>Idiomarinaceae</taxon>
        <taxon>Idiomarina</taxon>
    </lineage>
</organism>
<evidence type="ECO:0000256" key="1">
    <source>
        <dbReference type="ARBA" id="ARBA00010577"/>
    </source>
</evidence>
<evidence type="ECO:0000259" key="6">
    <source>
        <dbReference type="Pfam" id="PF13860"/>
    </source>
</evidence>
<keyword evidence="8" id="KW-0282">Flagellum</keyword>
<dbReference type="Gene3D" id="2.30.30.910">
    <property type="match status" value="1"/>
</dbReference>
<dbReference type="AlphaFoldDB" id="A0A432YV15"/>
<dbReference type="GO" id="GO:0044781">
    <property type="term" value="P:bacterial-type flagellum organization"/>
    <property type="evidence" value="ECO:0007669"/>
    <property type="project" value="UniProtKB-UniRule"/>
</dbReference>
<comment type="similarity">
    <text evidence="1 5">Belongs to the FlgD family.</text>
</comment>
<name>A0A432YV15_9GAMM</name>
<dbReference type="RefSeq" id="WP_126782642.1">
    <property type="nucleotide sequence ID" value="NZ_PIQC01000007.1"/>
</dbReference>